<dbReference type="GO" id="GO:0005737">
    <property type="term" value="C:cytoplasm"/>
    <property type="evidence" value="ECO:0007669"/>
    <property type="project" value="TreeGrafter"/>
</dbReference>
<dbReference type="Proteomes" id="UP000694846">
    <property type="component" value="Unplaced"/>
</dbReference>
<evidence type="ECO:0000259" key="6">
    <source>
        <dbReference type="PROSITE" id="PS50011"/>
    </source>
</evidence>
<keyword evidence="4" id="KW-0067">ATP-binding</keyword>
<dbReference type="PANTHER" id="PTHR11042">
    <property type="entry name" value="EUKARYOTIC TRANSLATION INITIATION FACTOR 2-ALPHA KINASE EIF2-ALPHA KINASE -RELATED"/>
    <property type="match status" value="1"/>
</dbReference>
<dbReference type="RefSeq" id="XP_025416810.1">
    <property type="nucleotide sequence ID" value="XM_025561025.1"/>
</dbReference>
<dbReference type="InterPro" id="IPR011009">
    <property type="entry name" value="Kinase-like_dom_sf"/>
</dbReference>
<evidence type="ECO:0000256" key="5">
    <source>
        <dbReference type="ARBA" id="ARBA00037982"/>
    </source>
</evidence>
<proteinExistence type="inferred from homology"/>
<dbReference type="PROSITE" id="PS00108">
    <property type="entry name" value="PROTEIN_KINASE_ST"/>
    <property type="match status" value="1"/>
</dbReference>
<evidence type="ECO:0000256" key="2">
    <source>
        <dbReference type="ARBA" id="ARBA00022741"/>
    </source>
</evidence>
<gene>
    <name evidence="8" type="primary">LOC112688019</name>
</gene>
<dbReference type="Pfam" id="PF00069">
    <property type="entry name" value="Pkinase"/>
    <property type="match status" value="1"/>
</dbReference>
<dbReference type="GO" id="GO:0004713">
    <property type="term" value="F:protein tyrosine kinase activity"/>
    <property type="evidence" value="ECO:0007669"/>
    <property type="project" value="TreeGrafter"/>
</dbReference>
<accession>A0A8B8G2D7</accession>
<organism evidence="7 8">
    <name type="scientific">Sipha flava</name>
    <name type="common">yellow sugarcane aphid</name>
    <dbReference type="NCBI Taxonomy" id="143950"/>
    <lineage>
        <taxon>Eukaryota</taxon>
        <taxon>Metazoa</taxon>
        <taxon>Ecdysozoa</taxon>
        <taxon>Arthropoda</taxon>
        <taxon>Hexapoda</taxon>
        <taxon>Insecta</taxon>
        <taxon>Pterygota</taxon>
        <taxon>Neoptera</taxon>
        <taxon>Paraneoptera</taxon>
        <taxon>Hemiptera</taxon>
        <taxon>Sternorrhyncha</taxon>
        <taxon>Aphidomorpha</taxon>
        <taxon>Aphidoidea</taxon>
        <taxon>Aphididae</taxon>
        <taxon>Sipha</taxon>
    </lineage>
</organism>
<keyword evidence="3" id="KW-0418">Kinase</keyword>
<comment type="similarity">
    <text evidence="5">Belongs to the protein kinase superfamily. Ser/Thr protein kinase family. GCN2 subfamily.</text>
</comment>
<dbReference type="PANTHER" id="PTHR11042:SF185">
    <property type="entry name" value="WEE1-LIKE PROTEIN KINASE"/>
    <property type="match status" value="1"/>
</dbReference>
<dbReference type="GeneID" id="112688019"/>
<evidence type="ECO:0000313" key="7">
    <source>
        <dbReference type="Proteomes" id="UP000694846"/>
    </source>
</evidence>
<evidence type="ECO:0000313" key="8">
    <source>
        <dbReference type="RefSeq" id="XP_025416810.1"/>
    </source>
</evidence>
<dbReference type="AlphaFoldDB" id="A0A8B8G2D7"/>
<dbReference type="GO" id="GO:0005634">
    <property type="term" value="C:nucleus"/>
    <property type="evidence" value="ECO:0007669"/>
    <property type="project" value="TreeGrafter"/>
</dbReference>
<keyword evidence="7" id="KW-1185">Reference proteome</keyword>
<sequence>MDTDGDGKMESDDESFVVQDMRRLSFDGEKSTPVKVVTTCASPDGNQLFSPLLGVNSSTPFLKPPVIRKVRPRILSPMSDASSSESIRSNKLRMSVNPFTPAGIAILKNKHRKKLSSGQNDIFTDSMNPSLNLTPPDNMFSTPIDQSIKDLINEGEVTNVSIYELQTSRFNEEFRMDSFIATGTFGEVFKCTNLLDGMTYAIKKTKKTIYNSKEHFIRKEVYAHSVIGRHPNIVSYFTAWHEKGHIYIQTEFCNGGTLEHMIHESDHIFCDSALRRLLCHVCKGLAHIHSKKLAHLDIKAANILVCLTDGTSLFAEDIDDDEIVDKDIVYKIGDFGHTVCIEDVRTIEDGDCRYLPKELLRDDYSQLQKADVFSTALTVYEAATKKHLPKNGPEWHRLRDGEFSLPKTPVVSTGLEKMLKKMVDLIPANRPNTSTIVNMLLDRGMAAVKQQQNEFEVWKLSSNFLTPCYSVETQTPIRITTGLRRYENSKLNQRTYKDRIKRLVGRNMNKSRSAHTFSTKS</sequence>
<feature type="domain" description="Protein kinase" evidence="6">
    <location>
        <begin position="174"/>
        <end position="441"/>
    </location>
</feature>
<evidence type="ECO:0000256" key="1">
    <source>
        <dbReference type="ARBA" id="ARBA00022679"/>
    </source>
</evidence>
<dbReference type="InterPro" id="IPR008271">
    <property type="entry name" value="Ser/Thr_kinase_AS"/>
</dbReference>
<dbReference type="PROSITE" id="PS50011">
    <property type="entry name" value="PROTEIN_KINASE_DOM"/>
    <property type="match status" value="1"/>
</dbReference>
<dbReference type="SMART" id="SM00220">
    <property type="entry name" value="S_TKc"/>
    <property type="match status" value="1"/>
</dbReference>
<evidence type="ECO:0000256" key="4">
    <source>
        <dbReference type="ARBA" id="ARBA00022840"/>
    </source>
</evidence>
<keyword evidence="2" id="KW-0547">Nucleotide-binding</keyword>
<dbReference type="SUPFAM" id="SSF56112">
    <property type="entry name" value="Protein kinase-like (PK-like)"/>
    <property type="match status" value="1"/>
</dbReference>
<evidence type="ECO:0000256" key="3">
    <source>
        <dbReference type="ARBA" id="ARBA00022777"/>
    </source>
</evidence>
<dbReference type="InterPro" id="IPR050339">
    <property type="entry name" value="CC_SR_Kinase"/>
</dbReference>
<name>A0A8B8G2D7_9HEMI</name>
<dbReference type="OrthoDB" id="5337378at2759"/>
<keyword evidence="1" id="KW-0808">Transferase</keyword>
<dbReference type="GO" id="GO:0005524">
    <property type="term" value="F:ATP binding"/>
    <property type="evidence" value="ECO:0007669"/>
    <property type="project" value="UniProtKB-KW"/>
</dbReference>
<dbReference type="InterPro" id="IPR000719">
    <property type="entry name" value="Prot_kinase_dom"/>
</dbReference>
<protein>
    <submittedName>
        <fullName evidence="8">Wee1-like protein kinase</fullName>
    </submittedName>
</protein>
<dbReference type="Gene3D" id="1.10.510.10">
    <property type="entry name" value="Transferase(Phosphotransferase) domain 1"/>
    <property type="match status" value="1"/>
</dbReference>
<dbReference type="Gene3D" id="3.30.200.20">
    <property type="entry name" value="Phosphorylase Kinase, domain 1"/>
    <property type="match status" value="1"/>
</dbReference>
<reference evidence="8" key="1">
    <citation type="submission" date="2025-08" db="UniProtKB">
        <authorList>
            <consortium name="RefSeq"/>
        </authorList>
    </citation>
    <scope>IDENTIFICATION</scope>
    <source>
        <tissue evidence="8">Whole body</tissue>
    </source>
</reference>